<comment type="cofactor">
    <cofactor evidence="1">
        <name>a divalent metal cation</name>
        <dbReference type="ChEBI" id="CHEBI:60240"/>
    </cofactor>
</comment>
<keyword evidence="2" id="KW-0479">Metal-binding</keyword>
<organism evidence="3 4">
    <name type="scientific">Lepeophtheirus salmonis</name>
    <name type="common">Salmon louse</name>
    <name type="synonym">Caligus salmonis</name>
    <dbReference type="NCBI Taxonomy" id="72036"/>
    <lineage>
        <taxon>Eukaryota</taxon>
        <taxon>Metazoa</taxon>
        <taxon>Ecdysozoa</taxon>
        <taxon>Arthropoda</taxon>
        <taxon>Crustacea</taxon>
        <taxon>Multicrustacea</taxon>
        <taxon>Hexanauplia</taxon>
        <taxon>Copepoda</taxon>
        <taxon>Siphonostomatoida</taxon>
        <taxon>Caligidae</taxon>
        <taxon>Lepeophtheirus</taxon>
    </lineage>
</organism>
<sequence>MPKDFKTKFPATRIVLDTTDIVIEKPKNVIQQVASWSSYKNCNTVKVIIGILPHGAVAFVSDAYGGFASDKQVIERYALMKNELFLQKRFDYGRQRTSCSRLVCSKGPVPLPVKKIVELDGLEVLLKLKALENKLKLQFLSKDCSKFTSSCFRSEVRAFRRFNSERRHNLGIVLSNKRSRRASIFKLFELQHVEEVSEWIPFSREGSLKKPCCPKITITTVPTIDQSSLEFLYPLDSSSSEPFSASRVSSEDLHRRFSLTDVVIHVSSNGNYAYDVVDSKEGHYSSSSPSSNVKKTTIVL</sequence>
<dbReference type="OrthoDB" id="7331812at2759"/>
<dbReference type="InterPro" id="IPR027806">
    <property type="entry name" value="HARBI1_dom"/>
</dbReference>
<dbReference type="EMBL" id="HG994592">
    <property type="protein sequence ID" value="CAF2823444.1"/>
    <property type="molecule type" value="Genomic_DNA"/>
</dbReference>
<evidence type="ECO:0000313" key="4">
    <source>
        <dbReference type="Proteomes" id="UP000675881"/>
    </source>
</evidence>
<reference evidence="3" key="1">
    <citation type="submission" date="2021-02" db="EMBL/GenBank/DDBJ databases">
        <authorList>
            <person name="Bekaert M."/>
        </authorList>
    </citation>
    <scope>NUCLEOTIDE SEQUENCE</scope>
    <source>
        <strain evidence="3">IoA-00</strain>
    </source>
</reference>
<evidence type="ECO:0000256" key="2">
    <source>
        <dbReference type="ARBA" id="ARBA00022723"/>
    </source>
</evidence>
<dbReference type="PANTHER" id="PTHR23080">
    <property type="entry name" value="THAP DOMAIN PROTEIN"/>
    <property type="match status" value="1"/>
</dbReference>
<dbReference type="Pfam" id="PF13359">
    <property type="entry name" value="DDE_Tnp_4"/>
    <property type="match status" value="1"/>
</dbReference>
<keyword evidence="4" id="KW-1185">Reference proteome</keyword>
<accession>A0A7R8CHD2</accession>
<evidence type="ECO:0000256" key="1">
    <source>
        <dbReference type="ARBA" id="ARBA00001968"/>
    </source>
</evidence>
<name>A0A7R8CHD2_LEPSM</name>
<dbReference type="GO" id="GO:0046872">
    <property type="term" value="F:metal ion binding"/>
    <property type="evidence" value="ECO:0007669"/>
    <property type="project" value="UniProtKB-KW"/>
</dbReference>
<evidence type="ECO:0000313" key="3">
    <source>
        <dbReference type="EMBL" id="CAF2823444.1"/>
    </source>
</evidence>
<protein>
    <submittedName>
        <fullName evidence="3">(salmon louse) hypothetical protein</fullName>
    </submittedName>
</protein>
<dbReference type="Proteomes" id="UP000675881">
    <property type="component" value="Chromosome 13"/>
</dbReference>
<dbReference type="AlphaFoldDB" id="A0A7R8CHD2"/>
<proteinExistence type="predicted"/>
<gene>
    <name evidence="3" type="ORF">LSAA_4377</name>
</gene>
<dbReference type="PANTHER" id="PTHR23080:SF133">
    <property type="entry name" value="SI:CH211-262I1.5-RELATED"/>
    <property type="match status" value="1"/>
</dbReference>